<feature type="region of interest" description="Disordered" evidence="1">
    <location>
        <begin position="497"/>
        <end position="580"/>
    </location>
</feature>
<proteinExistence type="predicted"/>
<keyword evidence="3" id="KW-1185">Reference proteome</keyword>
<name>A0A2P4ZLL5_9HYPO</name>
<feature type="region of interest" description="Disordered" evidence="1">
    <location>
        <begin position="1"/>
        <end position="38"/>
    </location>
</feature>
<feature type="compositionally biased region" description="Polar residues" evidence="1">
    <location>
        <begin position="719"/>
        <end position="733"/>
    </location>
</feature>
<protein>
    <submittedName>
        <fullName evidence="2">Uncharacterized protein</fullName>
    </submittedName>
</protein>
<dbReference type="AlphaFoldDB" id="A0A2P4ZLL5"/>
<dbReference type="GeneID" id="29983124"/>
<dbReference type="RefSeq" id="XP_024405497.1">
    <property type="nucleotide sequence ID" value="XM_024549738.1"/>
</dbReference>
<comment type="caution">
    <text evidence="2">The sequence shown here is derived from an EMBL/GenBank/DDBJ whole genome shotgun (WGS) entry which is preliminary data.</text>
</comment>
<reference evidence="2 3" key="1">
    <citation type="journal article" date="2016" name="Genome Announc.">
        <title>Draft Whole-Genome Sequence of Trichoderma gamsii T6085, a Promising Biocontrol Agent of Fusarium Head Blight on Wheat.</title>
        <authorList>
            <person name="Baroncelli R."/>
            <person name="Zapparata A."/>
            <person name="Piaggeschi G."/>
            <person name="Sarrocco S."/>
            <person name="Vannacci G."/>
        </authorList>
    </citation>
    <scope>NUCLEOTIDE SEQUENCE [LARGE SCALE GENOMIC DNA]</scope>
    <source>
        <strain evidence="2 3">T6085</strain>
    </source>
</reference>
<dbReference type="EMBL" id="JPDN02000019">
    <property type="protein sequence ID" value="PON25176.1"/>
    <property type="molecule type" value="Genomic_DNA"/>
</dbReference>
<feature type="compositionally biased region" description="Polar residues" evidence="1">
    <location>
        <begin position="1"/>
        <end position="27"/>
    </location>
</feature>
<feature type="compositionally biased region" description="Basic and acidic residues" evidence="1">
    <location>
        <begin position="739"/>
        <end position="748"/>
    </location>
</feature>
<feature type="region of interest" description="Disordered" evidence="1">
    <location>
        <begin position="703"/>
        <end position="755"/>
    </location>
</feature>
<organism evidence="2 3">
    <name type="scientific">Trichoderma gamsii</name>
    <dbReference type="NCBI Taxonomy" id="398673"/>
    <lineage>
        <taxon>Eukaryota</taxon>
        <taxon>Fungi</taxon>
        <taxon>Dikarya</taxon>
        <taxon>Ascomycota</taxon>
        <taxon>Pezizomycotina</taxon>
        <taxon>Sordariomycetes</taxon>
        <taxon>Hypocreomycetidae</taxon>
        <taxon>Hypocreales</taxon>
        <taxon>Hypocreaceae</taxon>
        <taxon>Trichoderma</taxon>
    </lineage>
</organism>
<accession>A0A2P4ZLL5</accession>
<dbReference type="Proteomes" id="UP000054821">
    <property type="component" value="Unassembled WGS sequence"/>
</dbReference>
<sequence>MDGKNFDNNSQGGNTKTNGASQNSNSGSDKKPSPKMTNEMKNLQNNLVMKERTRSSAKGVLNWSVNDNLSKTCRIAACTVQSIQGGDPMPSPFAPTVVGTAENADPSLYLKVTWQSIAHLFSYYMDGTEQNMKKVLHETKQNVRKFVGETNSNKDEIEEEEEEEEEAIFGVADIAEEKKGIAEEDLENGGEVLEITDRSTEITSNRNRWPTMPKFTKGKIVYIPIAFLHALAKKEKHPWLKLDSMRGAPRDGLILDNGPLKFAKSVELFTKEDTSGSNASFRRQEGSLWVALRDGNGRLIFCLHDSSWNWYSYQAANRLKIAWRAALGAITPPSRASGGKPPRYQTVPVGELKIKITAEGKARWQGRTGGAEALFETFITEINRNLKADDTKVSLCAEDGIPSDYRLLSEDPFGLYRTYISSEGYNRYMNFLLLGAVPIEKQVETYRPLRETIDTSAVPGNMETETDESLRETIDTNAVPENMETETDKPPREIIDTRALPRRLKKPRRLEKTEEVEEDEAVENGNQNKKDKIIPLNSMRINQRTMKDRDKNDTNGPRNKGRDAIKKGDIRRKAHERSSGDIQTLTVVSVNARKITLAKGKRKSESRDQKAVMAASAPVWLHLSAYSWGGLADPQPDPTEEGIAGSSQVHSNFVLGTSETNSVMTRWEKAWQDLIAHEGDLLTAAGGDGGSYGGQLTIIRHPFRNISPPKEISEPDQNKGASSTEIQGPTNLKTIKPPGPHDDGDKYKQKPKPRIPLKTGTTVFASFPHDVAYAPSKENPDIIRWAPRSTVLDKELQRVAKEFRWVCYQFDYDLHINAPSKILMRNGFRGRAQFHPFRRMLYHKIERDLDAKVWKVMLNEALKKDSKTGETTTP</sequence>
<feature type="compositionally biased region" description="Basic residues" evidence="1">
    <location>
        <begin position="500"/>
        <end position="509"/>
    </location>
</feature>
<evidence type="ECO:0000256" key="1">
    <source>
        <dbReference type="SAM" id="MobiDB-lite"/>
    </source>
</evidence>
<evidence type="ECO:0000313" key="3">
    <source>
        <dbReference type="Proteomes" id="UP000054821"/>
    </source>
</evidence>
<evidence type="ECO:0000313" key="2">
    <source>
        <dbReference type="EMBL" id="PON25176.1"/>
    </source>
</evidence>
<gene>
    <name evidence="2" type="ORF">TGAM01_v205862</name>
</gene>